<dbReference type="InterPro" id="IPR017871">
    <property type="entry name" value="ABC_transporter-like_CS"/>
</dbReference>
<dbReference type="SUPFAM" id="SSF52540">
    <property type="entry name" value="P-loop containing nucleoside triphosphate hydrolases"/>
    <property type="match status" value="1"/>
</dbReference>
<dbReference type="PROSITE" id="PS50893">
    <property type="entry name" value="ABC_TRANSPORTER_2"/>
    <property type="match status" value="1"/>
</dbReference>
<feature type="domain" description="ABC transporter" evidence="4">
    <location>
        <begin position="6"/>
        <end position="238"/>
    </location>
</feature>
<evidence type="ECO:0000256" key="2">
    <source>
        <dbReference type="ARBA" id="ARBA00022741"/>
    </source>
</evidence>
<protein>
    <submittedName>
        <fullName evidence="5">Probable siderophore transport system ATP-binding protein YusV</fullName>
    </submittedName>
</protein>
<dbReference type="RefSeq" id="WP_115090435.1">
    <property type="nucleotide sequence ID" value="NZ_CP068107.1"/>
</dbReference>
<dbReference type="Pfam" id="PF00005">
    <property type="entry name" value="ABC_tran"/>
    <property type="match status" value="1"/>
</dbReference>
<dbReference type="FunFam" id="3.40.50.300:FF:000134">
    <property type="entry name" value="Iron-enterobactin ABC transporter ATP-binding protein"/>
    <property type="match status" value="1"/>
</dbReference>
<keyword evidence="3 5" id="KW-0067">ATP-binding</keyword>
<evidence type="ECO:0000256" key="1">
    <source>
        <dbReference type="ARBA" id="ARBA00022448"/>
    </source>
</evidence>
<evidence type="ECO:0000313" key="6">
    <source>
        <dbReference type="Proteomes" id="UP000255024"/>
    </source>
</evidence>
<dbReference type="Proteomes" id="UP000255024">
    <property type="component" value="Unassembled WGS sequence"/>
</dbReference>
<dbReference type="SMART" id="SM00382">
    <property type="entry name" value="AAA"/>
    <property type="match status" value="1"/>
</dbReference>
<dbReference type="PROSITE" id="PS00211">
    <property type="entry name" value="ABC_TRANSPORTER_1"/>
    <property type="match status" value="1"/>
</dbReference>
<dbReference type="CDD" id="cd03214">
    <property type="entry name" value="ABC_Iron-Siderophores_B12_Hemin"/>
    <property type="match status" value="1"/>
</dbReference>
<gene>
    <name evidence="5" type="primary">yusV_1</name>
    <name evidence="5" type="ORF">NCTC11179_01047</name>
</gene>
<keyword evidence="1" id="KW-0813">Transport</keyword>
<name>A0A378RMK4_MYROD</name>
<keyword evidence="6" id="KW-1185">Reference proteome</keyword>
<dbReference type="GO" id="GO:0016887">
    <property type="term" value="F:ATP hydrolysis activity"/>
    <property type="evidence" value="ECO:0007669"/>
    <property type="project" value="InterPro"/>
</dbReference>
<organism evidence="5 6">
    <name type="scientific">Myroides odoratus</name>
    <name type="common">Flavobacterium odoratum</name>
    <dbReference type="NCBI Taxonomy" id="256"/>
    <lineage>
        <taxon>Bacteria</taxon>
        <taxon>Pseudomonadati</taxon>
        <taxon>Bacteroidota</taxon>
        <taxon>Flavobacteriia</taxon>
        <taxon>Flavobacteriales</taxon>
        <taxon>Flavobacteriaceae</taxon>
        <taxon>Myroides</taxon>
    </lineage>
</organism>
<proteinExistence type="predicted"/>
<evidence type="ECO:0000313" key="5">
    <source>
        <dbReference type="EMBL" id="STZ27511.1"/>
    </source>
</evidence>
<dbReference type="InterPro" id="IPR003439">
    <property type="entry name" value="ABC_transporter-like_ATP-bd"/>
</dbReference>
<dbReference type="GO" id="GO:0005524">
    <property type="term" value="F:ATP binding"/>
    <property type="evidence" value="ECO:0007669"/>
    <property type="project" value="UniProtKB-KW"/>
</dbReference>
<accession>A0A378RMK4</accession>
<dbReference type="PANTHER" id="PTHR42794">
    <property type="entry name" value="HEMIN IMPORT ATP-BINDING PROTEIN HMUV"/>
    <property type="match status" value="1"/>
</dbReference>
<dbReference type="Gene3D" id="3.40.50.300">
    <property type="entry name" value="P-loop containing nucleotide triphosphate hydrolases"/>
    <property type="match status" value="1"/>
</dbReference>
<dbReference type="InterPro" id="IPR027417">
    <property type="entry name" value="P-loop_NTPase"/>
</dbReference>
<dbReference type="AlphaFoldDB" id="A0A378RMK4"/>
<dbReference type="PANTHER" id="PTHR42794:SF2">
    <property type="entry name" value="ABC TRANSPORTER ATP-BINDING PROTEIN"/>
    <property type="match status" value="1"/>
</dbReference>
<dbReference type="EMBL" id="UGQL01000001">
    <property type="protein sequence ID" value="STZ27511.1"/>
    <property type="molecule type" value="Genomic_DNA"/>
</dbReference>
<keyword evidence="2" id="KW-0547">Nucleotide-binding</keyword>
<dbReference type="InterPro" id="IPR003593">
    <property type="entry name" value="AAA+_ATPase"/>
</dbReference>
<reference evidence="5 6" key="1">
    <citation type="submission" date="2018-06" db="EMBL/GenBank/DDBJ databases">
        <authorList>
            <consortium name="Pathogen Informatics"/>
            <person name="Doyle S."/>
        </authorList>
    </citation>
    <scope>NUCLEOTIDE SEQUENCE [LARGE SCALE GENOMIC DNA]</scope>
    <source>
        <strain evidence="5 6">NCTC11179</strain>
    </source>
</reference>
<sequence>MSEKLLEVQNISFHYPSRAILNDVSIQVQPQQFVGIVGSNGCGKSTLLKIVYRVLKAKEGRVFYKGIPMQQYSLKQMARKIAVVGQFNDTPFDATVLDVVLMGRIPFKSKWQAFNEEDYQLALASLEKVDMLAYQNTALSMLSGGEKQRVFLARALTQQPELIILDEPTNHLDIRFQLEILKIVKSLRIGVLATMHDLSLIANFCDYIYALKDTQVYCSGKPVDLLTPEQIQSIFGVNCNVIRTEKNELFFSYY</sequence>
<evidence type="ECO:0000256" key="3">
    <source>
        <dbReference type="ARBA" id="ARBA00022840"/>
    </source>
</evidence>
<evidence type="ECO:0000259" key="4">
    <source>
        <dbReference type="PROSITE" id="PS50893"/>
    </source>
</evidence>